<evidence type="ECO:0000313" key="1">
    <source>
        <dbReference type="EMBL" id="EDR11542.1"/>
    </source>
</evidence>
<reference evidence="1 2" key="1">
    <citation type="journal article" date="2008" name="Nature">
        <title>The genome of Laccaria bicolor provides insights into mycorrhizal symbiosis.</title>
        <authorList>
            <person name="Martin F."/>
            <person name="Aerts A."/>
            <person name="Ahren D."/>
            <person name="Brun A."/>
            <person name="Danchin E.G.J."/>
            <person name="Duchaussoy F."/>
            <person name="Gibon J."/>
            <person name="Kohler A."/>
            <person name="Lindquist E."/>
            <person name="Pereda V."/>
            <person name="Salamov A."/>
            <person name="Shapiro H.J."/>
            <person name="Wuyts J."/>
            <person name="Blaudez D."/>
            <person name="Buee M."/>
            <person name="Brokstein P."/>
            <person name="Canbaeck B."/>
            <person name="Cohen D."/>
            <person name="Courty P.E."/>
            <person name="Coutinho P.M."/>
            <person name="Delaruelle C."/>
            <person name="Detter J.C."/>
            <person name="Deveau A."/>
            <person name="DiFazio S."/>
            <person name="Duplessis S."/>
            <person name="Fraissinet-Tachet L."/>
            <person name="Lucic E."/>
            <person name="Frey-Klett P."/>
            <person name="Fourrey C."/>
            <person name="Feussner I."/>
            <person name="Gay G."/>
            <person name="Grimwood J."/>
            <person name="Hoegger P.J."/>
            <person name="Jain P."/>
            <person name="Kilaru S."/>
            <person name="Labbe J."/>
            <person name="Lin Y.C."/>
            <person name="Legue V."/>
            <person name="Le Tacon F."/>
            <person name="Marmeisse R."/>
            <person name="Melayah D."/>
            <person name="Montanini B."/>
            <person name="Muratet M."/>
            <person name="Nehls U."/>
            <person name="Niculita-Hirzel H."/>
            <person name="Oudot-Le Secq M.P."/>
            <person name="Peter M."/>
            <person name="Quesneville H."/>
            <person name="Rajashekar B."/>
            <person name="Reich M."/>
            <person name="Rouhier N."/>
            <person name="Schmutz J."/>
            <person name="Yin T."/>
            <person name="Chalot M."/>
            <person name="Henrissat B."/>
            <person name="Kuees U."/>
            <person name="Lucas S."/>
            <person name="Van de Peer Y."/>
            <person name="Podila G.K."/>
            <person name="Polle A."/>
            <person name="Pukkila P.J."/>
            <person name="Richardson P.M."/>
            <person name="Rouze P."/>
            <person name="Sanders I.R."/>
            <person name="Stajich J.E."/>
            <person name="Tunlid A."/>
            <person name="Tuskan G."/>
            <person name="Grigoriev I.V."/>
        </authorList>
    </citation>
    <scope>NUCLEOTIDE SEQUENCE [LARGE SCALE GENOMIC DNA]</scope>
    <source>
        <strain evidence="2">S238N-H82 / ATCC MYA-4686</strain>
    </source>
</reference>
<gene>
    <name evidence="1" type="ORF">LACBIDRAFT_313853</name>
</gene>
<dbReference type="RefSeq" id="XP_001877439.1">
    <property type="nucleotide sequence ID" value="XM_001877404.1"/>
</dbReference>
<dbReference type="Proteomes" id="UP000001194">
    <property type="component" value="Unassembled WGS sequence"/>
</dbReference>
<dbReference type="HOGENOM" id="CLU_2533622_0_0_1"/>
<name>B0D0Z6_LACBS</name>
<dbReference type="KEGG" id="lbc:LACBIDRAFT_313853"/>
<dbReference type="AlphaFoldDB" id="B0D0Z6"/>
<accession>B0D0Z6</accession>
<organism evidence="2">
    <name type="scientific">Laccaria bicolor (strain S238N-H82 / ATCC MYA-4686)</name>
    <name type="common">Bicoloured deceiver</name>
    <name type="synonym">Laccaria laccata var. bicolor</name>
    <dbReference type="NCBI Taxonomy" id="486041"/>
    <lineage>
        <taxon>Eukaryota</taxon>
        <taxon>Fungi</taxon>
        <taxon>Dikarya</taxon>
        <taxon>Basidiomycota</taxon>
        <taxon>Agaricomycotina</taxon>
        <taxon>Agaricomycetes</taxon>
        <taxon>Agaricomycetidae</taxon>
        <taxon>Agaricales</taxon>
        <taxon>Agaricineae</taxon>
        <taxon>Hydnangiaceae</taxon>
        <taxon>Laccaria</taxon>
    </lineage>
</organism>
<dbReference type="GeneID" id="6073380"/>
<dbReference type="OrthoDB" id="10346721at2759"/>
<evidence type="ECO:0000313" key="2">
    <source>
        <dbReference type="Proteomes" id="UP000001194"/>
    </source>
</evidence>
<proteinExistence type="predicted"/>
<sequence>MLSRNQHSYCSDDGPTTSNTSPYHLLLHRLPVRHLSVFIRVSITRSIAAGYCWVFDIILLSEFGQMFLVDHSKAIVQISAVRWL</sequence>
<protein>
    <submittedName>
        <fullName evidence="1">Predicted protein</fullName>
    </submittedName>
</protein>
<dbReference type="EMBL" id="DS547095">
    <property type="protein sequence ID" value="EDR11542.1"/>
    <property type="molecule type" value="Genomic_DNA"/>
</dbReference>
<keyword evidence="2" id="KW-1185">Reference proteome</keyword>
<dbReference type="InParanoid" id="B0D0Z6"/>